<dbReference type="Gene3D" id="3.40.50.720">
    <property type="entry name" value="NAD(P)-binding Rossmann-like Domain"/>
    <property type="match status" value="1"/>
</dbReference>
<dbReference type="PANTHER" id="PTHR44147:SF2">
    <property type="entry name" value="DEHYDROGENASE_REDUCTASE SDR FAMILY MEMBER 1"/>
    <property type="match status" value="1"/>
</dbReference>
<sequence length="360" mass="38525">MSPSWTITAGPPQPGPRGKPDLSKPDRGCLDWLRRSSSVLTGSAEERGQHVQQGSGGPLAGKVVLVAGATRGAGRAMAVELGAAGATVYVTGRTTRSVVSEVGRASETIEETAELVTAAGGEGVAVPTDHLDPERVRALVERIDGERGRLDVLVNDIWGADHLLDHPSTVPMWDVPLDRGMRMLRLGVETHIVTSHHALPLLTRRPGGLVIEVTDGTAESNAGYREHFYYDLAKYAPIRMALSLGAELAPLGCAAVSLTPGFLRSEAMLDTYFGVTEETWRDGIVKDPHFAISESPTFVGRAAAALAAYPDVSRWNGRSLSSGQLAREYGFTDADGSRPDVWAYLSRVFAGETPNPDDYR</sequence>
<gene>
    <name evidence="3" type="ORF">D7318_05655</name>
    <name evidence="2" type="ORF">D7319_04825</name>
</gene>
<comment type="caution">
    <text evidence="2">The sequence shown here is derived from an EMBL/GenBank/DDBJ whole genome shotgun (WGS) entry which is preliminary data.</text>
</comment>
<reference evidence="4 5" key="1">
    <citation type="submission" date="2018-09" db="EMBL/GenBank/DDBJ databases">
        <title>Streptomyces sp. nov. DS1-2, an endophytic actinomycete isolated from roots of Dendrobium scabrilingue.</title>
        <authorList>
            <person name="Kuncharoen N."/>
            <person name="Kudo T."/>
            <person name="Ohkuma M."/>
            <person name="Yuki M."/>
            <person name="Tanasupawat S."/>
        </authorList>
    </citation>
    <scope>NUCLEOTIDE SEQUENCE [LARGE SCALE GENOMIC DNA]</scope>
    <source>
        <strain evidence="2 5">AZ1-7</strain>
        <strain evidence="3 4">DS1-2</strain>
    </source>
</reference>
<dbReference type="SUPFAM" id="SSF51735">
    <property type="entry name" value="NAD(P)-binding Rossmann-fold domains"/>
    <property type="match status" value="1"/>
</dbReference>
<feature type="region of interest" description="Disordered" evidence="1">
    <location>
        <begin position="1"/>
        <end position="28"/>
    </location>
</feature>
<keyword evidence="4" id="KW-1185">Reference proteome</keyword>
<dbReference type="Proteomes" id="UP000275024">
    <property type="component" value="Unassembled WGS sequence"/>
</dbReference>
<organism evidence="2 5">
    <name type="scientific">Streptomyces radicis</name>
    <dbReference type="NCBI Taxonomy" id="1750517"/>
    <lineage>
        <taxon>Bacteria</taxon>
        <taxon>Bacillati</taxon>
        <taxon>Actinomycetota</taxon>
        <taxon>Actinomycetes</taxon>
        <taxon>Kitasatosporales</taxon>
        <taxon>Streptomycetaceae</taxon>
        <taxon>Streptomyces</taxon>
    </lineage>
</organism>
<feature type="compositionally biased region" description="Basic and acidic residues" evidence="1">
    <location>
        <begin position="18"/>
        <end position="28"/>
    </location>
</feature>
<dbReference type="OrthoDB" id="63584at2"/>
<dbReference type="EMBL" id="RBDY01000003">
    <property type="protein sequence ID" value="RKN25747.1"/>
    <property type="molecule type" value="Genomic_DNA"/>
</dbReference>
<dbReference type="InterPro" id="IPR002347">
    <property type="entry name" value="SDR_fam"/>
</dbReference>
<dbReference type="Proteomes" id="UP000268652">
    <property type="component" value="Unassembled WGS sequence"/>
</dbReference>
<dbReference type="Pfam" id="PF00106">
    <property type="entry name" value="adh_short"/>
    <property type="match status" value="1"/>
</dbReference>
<name>A0A3A9WG38_9ACTN</name>
<evidence type="ECO:0000313" key="2">
    <source>
        <dbReference type="EMBL" id="RKN12201.1"/>
    </source>
</evidence>
<evidence type="ECO:0000256" key="1">
    <source>
        <dbReference type="SAM" id="MobiDB-lite"/>
    </source>
</evidence>
<protein>
    <submittedName>
        <fullName evidence="2">SDR family oxidoreductase</fullName>
    </submittedName>
</protein>
<dbReference type="PANTHER" id="PTHR44147">
    <property type="entry name" value="DEHYDROGENASE/REDUCTASE SDR FAMILY MEMBER 1"/>
    <property type="match status" value="1"/>
</dbReference>
<dbReference type="InterPro" id="IPR036291">
    <property type="entry name" value="NAD(P)-bd_dom_sf"/>
</dbReference>
<dbReference type="EMBL" id="RBDX01000002">
    <property type="protein sequence ID" value="RKN12201.1"/>
    <property type="molecule type" value="Genomic_DNA"/>
</dbReference>
<dbReference type="AlphaFoldDB" id="A0A3A9WG38"/>
<evidence type="ECO:0000313" key="5">
    <source>
        <dbReference type="Proteomes" id="UP000275024"/>
    </source>
</evidence>
<evidence type="ECO:0000313" key="3">
    <source>
        <dbReference type="EMBL" id="RKN25747.1"/>
    </source>
</evidence>
<accession>A0A3A9WG38</accession>
<dbReference type="NCBIfam" id="NF006159">
    <property type="entry name" value="PRK08303.1"/>
    <property type="match status" value="1"/>
</dbReference>
<dbReference type="PRINTS" id="PR00081">
    <property type="entry name" value="GDHRDH"/>
</dbReference>
<proteinExistence type="predicted"/>
<evidence type="ECO:0000313" key="4">
    <source>
        <dbReference type="Proteomes" id="UP000268652"/>
    </source>
</evidence>